<protein>
    <submittedName>
        <fullName evidence="2">Uncharacterized protein</fullName>
    </submittedName>
</protein>
<feature type="region of interest" description="Disordered" evidence="1">
    <location>
        <begin position="103"/>
        <end position="123"/>
    </location>
</feature>
<gene>
    <name evidence="2" type="ORF">TSPGSL018_10806</name>
</gene>
<accession>A0A061SBT1</accession>
<sequence length="150" mass="15306">MGSRGSTPGPPQEPSWKPYSIFWERISNALPHLDPRNRSPEAVLQRAQGEGHGPVCADSCGWSPSAIVCGPSAGGLEGAGVFVASARVGSGLSGDLAMVNLGTRGPNRAPGAKEQAARRQTPSVLKSCALKEDGGTSVGTVASDSVRAPM</sequence>
<dbReference type="EMBL" id="GBEZ01005064">
    <property type="protein sequence ID" value="JAC80206.1"/>
    <property type="molecule type" value="Transcribed_RNA"/>
</dbReference>
<dbReference type="AlphaFoldDB" id="A0A061SBT1"/>
<evidence type="ECO:0000256" key="1">
    <source>
        <dbReference type="SAM" id="MobiDB-lite"/>
    </source>
</evidence>
<reference evidence="2" key="1">
    <citation type="submission" date="2014-05" db="EMBL/GenBank/DDBJ databases">
        <title>The transcriptome of the halophilic microalga Tetraselmis sp. GSL018 isolated from the Great Salt Lake, Utah.</title>
        <authorList>
            <person name="Jinkerson R.E."/>
            <person name="D'Adamo S."/>
            <person name="Posewitz M.C."/>
        </authorList>
    </citation>
    <scope>NUCLEOTIDE SEQUENCE</scope>
    <source>
        <strain evidence="2">GSL018</strain>
    </source>
</reference>
<organism evidence="2">
    <name type="scientific">Tetraselmis sp. GSL018</name>
    <dbReference type="NCBI Taxonomy" id="582737"/>
    <lineage>
        <taxon>Eukaryota</taxon>
        <taxon>Viridiplantae</taxon>
        <taxon>Chlorophyta</taxon>
        <taxon>core chlorophytes</taxon>
        <taxon>Chlorodendrophyceae</taxon>
        <taxon>Chlorodendrales</taxon>
        <taxon>Chlorodendraceae</taxon>
        <taxon>Tetraselmis</taxon>
    </lineage>
</organism>
<evidence type="ECO:0000313" key="2">
    <source>
        <dbReference type="EMBL" id="JAC80206.1"/>
    </source>
</evidence>
<feature type="non-terminal residue" evidence="2">
    <location>
        <position position="150"/>
    </location>
</feature>
<proteinExistence type="predicted"/>
<name>A0A061SBT1_9CHLO</name>